<dbReference type="SUPFAM" id="SSF52047">
    <property type="entry name" value="RNI-like"/>
    <property type="match status" value="1"/>
</dbReference>
<feature type="compositionally biased region" description="Basic residues" evidence="1">
    <location>
        <begin position="586"/>
        <end position="600"/>
    </location>
</feature>
<dbReference type="PANTHER" id="PTHR24114">
    <property type="entry name" value="LEUCINE RICH REPEAT FAMILY PROTEIN"/>
    <property type="match status" value="1"/>
</dbReference>
<evidence type="ECO:0000256" key="1">
    <source>
        <dbReference type="SAM" id="MobiDB-lite"/>
    </source>
</evidence>
<dbReference type="InterPro" id="IPR011992">
    <property type="entry name" value="EF-hand-dom_pair"/>
</dbReference>
<dbReference type="InterPro" id="IPR001611">
    <property type="entry name" value="Leu-rich_rpt"/>
</dbReference>
<dbReference type="AlphaFoldDB" id="A0A210PQD4"/>
<feature type="region of interest" description="Disordered" evidence="1">
    <location>
        <begin position="1"/>
        <end position="80"/>
    </location>
</feature>
<dbReference type="Proteomes" id="UP000242188">
    <property type="component" value="Unassembled WGS sequence"/>
</dbReference>
<dbReference type="OrthoDB" id="76105at2759"/>
<dbReference type="Pfam" id="PF13516">
    <property type="entry name" value="LRR_6"/>
    <property type="match status" value="6"/>
</dbReference>
<name>A0A210PQD4_MIZYE</name>
<evidence type="ECO:0008006" key="4">
    <source>
        <dbReference type="Google" id="ProtNLM"/>
    </source>
</evidence>
<organism evidence="2 3">
    <name type="scientific">Mizuhopecten yessoensis</name>
    <name type="common">Japanese scallop</name>
    <name type="synonym">Patinopecten yessoensis</name>
    <dbReference type="NCBI Taxonomy" id="6573"/>
    <lineage>
        <taxon>Eukaryota</taxon>
        <taxon>Metazoa</taxon>
        <taxon>Spiralia</taxon>
        <taxon>Lophotrochozoa</taxon>
        <taxon>Mollusca</taxon>
        <taxon>Bivalvia</taxon>
        <taxon>Autobranchia</taxon>
        <taxon>Pteriomorphia</taxon>
        <taxon>Pectinida</taxon>
        <taxon>Pectinoidea</taxon>
        <taxon>Pectinidae</taxon>
        <taxon>Mizuhopecten</taxon>
    </lineage>
</organism>
<dbReference type="InterPro" id="IPR052394">
    <property type="entry name" value="LRR-containing"/>
</dbReference>
<feature type="compositionally biased region" description="Basic and acidic residues" evidence="1">
    <location>
        <begin position="559"/>
        <end position="577"/>
    </location>
</feature>
<feature type="region of interest" description="Disordered" evidence="1">
    <location>
        <begin position="558"/>
        <end position="600"/>
    </location>
</feature>
<evidence type="ECO:0000313" key="3">
    <source>
        <dbReference type="Proteomes" id="UP000242188"/>
    </source>
</evidence>
<dbReference type="EMBL" id="NEDP02005558">
    <property type="protein sequence ID" value="OWF38687.1"/>
    <property type="molecule type" value="Genomic_DNA"/>
</dbReference>
<keyword evidence="3" id="KW-1185">Reference proteome</keyword>
<dbReference type="PANTHER" id="PTHR24114:SF50">
    <property type="entry name" value="RNI-LIKE PROTEIN"/>
    <property type="match status" value="1"/>
</dbReference>
<comment type="caution">
    <text evidence="2">The sequence shown here is derived from an EMBL/GenBank/DDBJ whole genome shotgun (WGS) entry which is preliminary data.</text>
</comment>
<feature type="compositionally biased region" description="Basic and acidic residues" evidence="1">
    <location>
        <begin position="67"/>
        <end position="78"/>
    </location>
</feature>
<proteinExistence type="predicted"/>
<dbReference type="InterPro" id="IPR032675">
    <property type="entry name" value="LRR_dom_sf"/>
</dbReference>
<evidence type="ECO:0000313" key="2">
    <source>
        <dbReference type="EMBL" id="OWF38687.1"/>
    </source>
</evidence>
<gene>
    <name evidence="2" type="ORF">KP79_PYT10814</name>
</gene>
<reference evidence="2 3" key="1">
    <citation type="journal article" date="2017" name="Nat. Ecol. Evol.">
        <title>Scallop genome provides insights into evolution of bilaterian karyotype and development.</title>
        <authorList>
            <person name="Wang S."/>
            <person name="Zhang J."/>
            <person name="Jiao W."/>
            <person name="Li J."/>
            <person name="Xun X."/>
            <person name="Sun Y."/>
            <person name="Guo X."/>
            <person name="Huan P."/>
            <person name="Dong B."/>
            <person name="Zhang L."/>
            <person name="Hu X."/>
            <person name="Sun X."/>
            <person name="Wang J."/>
            <person name="Zhao C."/>
            <person name="Wang Y."/>
            <person name="Wang D."/>
            <person name="Huang X."/>
            <person name="Wang R."/>
            <person name="Lv J."/>
            <person name="Li Y."/>
            <person name="Zhang Z."/>
            <person name="Liu B."/>
            <person name="Lu W."/>
            <person name="Hui Y."/>
            <person name="Liang J."/>
            <person name="Zhou Z."/>
            <person name="Hou R."/>
            <person name="Li X."/>
            <person name="Liu Y."/>
            <person name="Li H."/>
            <person name="Ning X."/>
            <person name="Lin Y."/>
            <person name="Zhao L."/>
            <person name="Xing Q."/>
            <person name="Dou J."/>
            <person name="Li Y."/>
            <person name="Mao J."/>
            <person name="Guo H."/>
            <person name="Dou H."/>
            <person name="Li T."/>
            <person name="Mu C."/>
            <person name="Jiang W."/>
            <person name="Fu Q."/>
            <person name="Fu X."/>
            <person name="Miao Y."/>
            <person name="Liu J."/>
            <person name="Yu Q."/>
            <person name="Li R."/>
            <person name="Liao H."/>
            <person name="Li X."/>
            <person name="Kong Y."/>
            <person name="Jiang Z."/>
            <person name="Chourrout D."/>
            <person name="Li R."/>
            <person name="Bao Z."/>
        </authorList>
    </citation>
    <scope>NUCLEOTIDE SEQUENCE [LARGE SCALE GENOMIC DNA]</scope>
    <source>
        <strain evidence="2 3">PY_sf001</strain>
    </source>
</reference>
<sequence length="600" mass="66348">MTAYLSVGSDLQRRVLSPLLENPEGEEEETHPKPPTLDEYIPRPGTRGSSRQAFMTEAANDSDGSDQETKPDQEHVSSEDITLNIAINGGCFLDDDNSLDDDSISDGSLSIPTDDFDTDLEMDDDQWLNPSKVDHDTTGRTKYIKVCNDMGISPVSYFVKNLEQRELKMRFHGLGPLGIKAISIPLETNTNIEILNLQGNGIDAQGAKSLCRVLRENLFLTEVVLSENKIGTEGAISLCQFLKGNRNLYKVDLTANEIGDSAGQCLYEVLKGNPVLKELILANNCLEENSAKWLKESLTDNENLEILDLSWNQFKTRGAICICEGLQENVGLKRFKFVMAGLGKSGAEAMGAALKQNRTLLELDISFNRIPIEASGAIAAGVRENDTLKTLKIGNNPFESNGAMAILQAVDQNENSAITYLDFSNMMVKIEFAEVESRLSESRGLRVVNEGVLPEVHPKNGNYARLSAFRRDPIETFKKYAEFSAVNLEDVFNCKNKVKIDASEFKSLIKGSGIDIPDQHMTVLTRTLEVDGFICYWKIFEENGNGDAHVSFTGNVVEKGNETDKNKNRPKSKDSPKLDNSGAKPKSAKAKKKKDKKKKT</sequence>
<dbReference type="SMART" id="SM00368">
    <property type="entry name" value="LRR_RI"/>
    <property type="match status" value="7"/>
</dbReference>
<dbReference type="SUPFAM" id="SSF47473">
    <property type="entry name" value="EF-hand"/>
    <property type="match status" value="1"/>
</dbReference>
<accession>A0A210PQD4</accession>
<dbReference type="Gene3D" id="3.80.10.10">
    <property type="entry name" value="Ribonuclease Inhibitor"/>
    <property type="match status" value="3"/>
</dbReference>
<protein>
    <recommendedName>
        <fullName evidence="4">Leucine-rich repeat-containing protein 74A</fullName>
    </recommendedName>
</protein>